<sequence length="229" mass="26829">MDAPRRRCRRPSRQPIIPKEELMDHTPNFPSGYPIIPKEEPMDAPLQPPISPSFSTIKAPYFHFILSKAAEEEQEAKLQALEIAGLRNPNDSSPIYSELLDITPLSYPIRTLPLFPWEIRKTLTIHETGFQYSRLQFTLDQVQNYIFKHWDEATRESMWLGQQVPIVIYDEDTKTRHGLFLGRLRGDEYFSIHSCWVREFVSRRQLKVGMSIGMYWDLKYLGFSFTVFG</sequence>
<name>A0AAD7LHH7_QUISA</name>
<dbReference type="InterPro" id="IPR051442">
    <property type="entry name" value="B3_domain"/>
</dbReference>
<keyword evidence="3" id="KW-1185">Reference proteome</keyword>
<dbReference type="AlphaFoldDB" id="A0AAD7LHH7"/>
<dbReference type="PANTHER" id="PTHR34269:SF11">
    <property type="entry name" value="B3 DOMAIN PROTEIN"/>
    <property type="match status" value="1"/>
</dbReference>
<protein>
    <submittedName>
        <fullName evidence="2">B3 domain-containing protein</fullName>
    </submittedName>
</protein>
<organism evidence="2 3">
    <name type="scientific">Quillaja saponaria</name>
    <name type="common">Soap bark tree</name>
    <dbReference type="NCBI Taxonomy" id="32244"/>
    <lineage>
        <taxon>Eukaryota</taxon>
        <taxon>Viridiplantae</taxon>
        <taxon>Streptophyta</taxon>
        <taxon>Embryophyta</taxon>
        <taxon>Tracheophyta</taxon>
        <taxon>Spermatophyta</taxon>
        <taxon>Magnoliopsida</taxon>
        <taxon>eudicotyledons</taxon>
        <taxon>Gunneridae</taxon>
        <taxon>Pentapetalae</taxon>
        <taxon>rosids</taxon>
        <taxon>fabids</taxon>
        <taxon>Fabales</taxon>
        <taxon>Quillajaceae</taxon>
        <taxon>Quillaja</taxon>
    </lineage>
</organism>
<proteinExistence type="predicted"/>
<reference evidence="2" key="1">
    <citation type="journal article" date="2023" name="Science">
        <title>Elucidation of the pathway for biosynthesis of saponin adjuvants from the soapbark tree.</title>
        <authorList>
            <person name="Reed J."/>
            <person name="Orme A."/>
            <person name="El-Demerdash A."/>
            <person name="Owen C."/>
            <person name="Martin L.B.B."/>
            <person name="Misra R.C."/>
            <person name="Kikuchi S."/>
            <person name="Rejzek M."/>
            <person name="Martin A.C."/>
            <person name="Harkess A."/>
            <person name="Leebens-Mack J."/>
            <person name="Louveau T."/>
            <person name="Stephenson M.J."/>
            <person name="Osbourn A."/>
        </authorList>
    </citation>
    <scope>NUCLEOTIDE SEQUENCE</scope>
    <source>
        <strain evidence="2">S10</strain>
    </source>
</reference>
<dbReference type="EMBL" id="JARAOO010000008">
    <property type="protein sequence ID" value="KAJ7957947.1"/>
    <property type="molecule type" value="Genomic_DNA"/>
</dbReference>
<dbReference type="Proteomes" id="UP001163823">
    <property type="component" value="Chromosome 8"/>
</dbReference>
<evidence type="ECO:0000256" key="1">
    <source>
        <dbReference type="SAM" id="MobiDB-lite"/>
    </source>
</evidence>
<accession>A0AAD7LHH7</accession>
<feature type="compositionally biased region" description="Basic residues" evidence="1">
    <location>
        <begin position="1"/>
        <end position="12"/>
    </location>
</feature>
<gene>
    <name evidence="2" type="ORF">O6P43_018748</name>
</gene>
<evidence type="ECO:0000313" key="3">
    <source>
        <dbReference type="Proteomes" id="UP001163823"/>
    </source>
</evidence>
<feature type="region of interest" description="Disordered" evidence="1">
    <location>
        <begin position="1"/>
        <end position="28"/>
    </location>
</feature>
<dbReference type="PANTHER" id="PTHR34269">
    <property type="entry name" value="TRANSCRIPTION FACTOR B3-DOMAIN FAMILY-RELATED"/>
    <property type="match status" value="1"/>
</dbReference>
<dbReference type="KEGG" id="qsa:O6P43_018748"/>
<evidence type="ECO:0000313" key="2">
    <source>
        <dbReference type="EMBL" id="KAJ7957947.1"/>
    </source>
</evidence>
<comment type="caution">
    <text evidence="2">The sequence shown here is derived from an EMBL/GenBank/DDBJ whole genome shotgun (WGS) entry which is preliminary data.</text>
</comment>